<name>A0ABP8UD34_9ACTN</name>
<evidence type="ECO:0000313" key="1">
    <source>
        <dbReference type="EMBL" id="GAA4626961.1"/>
    </source>
</evidence>
<keyword evidence="2" id="KW-1185">Reference proteome</keyword>
<organism evidence="1 2">
    <name type="scientific">Actinoallomurus vinaceus</name>
    <dbReference type="NCBI Taxonomy" id="1080074"/>
    <lineage>
        <taxon>Bacteria</taxon>
        <taxon>Bacillati</taxon>
        <taxon>Actinomycetota</taxon>
        <taxon>Actinomycetes</taxon>
        <taxon>Streptosporangiales</taxon>
        <taxon>Thermomonosporaceae</taxon>
        <taxon>Actinoallomurus</taxon>
    </lineage>
</organism>
<comment type="caution">
    <text evidence="1">The sequence shown here is derived from an EMBL/GenBank/DDBJ whole genome shotgun (WGS) entry which is preliminary data.</text>
</comment>
<reference evidence="2" key="1">
    <citation type="journal article" date="2019" name="Int. J. Syst. Evol. Microbiol.">
        <title>The Global Catalogue of Microorganisms (GCM) 10K type strain sequencing project: providing services to taxonomists for standard genome sequencing and annotation.</title>
        <authorList>
            <consortium name="The Broad Institute Genomics Platform"/>
            <consortium name="The Broad Institute Genome Sequencing Center for Infectious Disease"/>
            <person name="Wu L."/>
            <person name="Ma J."/>
        </authorList>
    </citation>
    <scope>NUCLEOTIDE SEQUENCE [LARGE SCALE GENOMIC DNA]</scope>
    <source>
        <strain evidence="2">JCM 17939</strain>
    </source>
</reference>
<accession>A0ABP8UD34</accession>
<evidence type="ECO:0000313" key="2">
    <source>
        <dbReference type="Proteomes" id="UP001501442"/>
    </source>
</evidence>
<dbReference type="RefSeq" id="WP_345432121.1">
    <property type="nucleotide sequence ID" value="NZ_BAABHK010000004.1"/>
</dbReference>
<proteinExistence type="predicted"/>
<dbReference type="EMBL" id="BAABHK010000004">
    <property type="protein sequence ID" value="GAA4626961.1"/>
    <property type="molecule type" value="Genomic_DNA"/>
</dbReference>
<dbReference type="Proteomes" id="UP001501442">
    <property type="component" value="Unassembled WGS sequence"/>
</dbReference>
<gene>
    <name evidence="1" type="ORF">GCM10023196_037310</name>
</gene>
<protein>
    <submittedName>
        <fullName evidence="1">Uncharacterized protein</fullName>
    </submittedName>
</protein>
<sequence length="126" mass="14547">MAETHDERRRRLRYQLIQLHVQMAKVLAGLLEPIAIPAIKRKGLFTQQVLDDLEFAYVAVNAQELDEQIQLHLGEMIMDWRAAADYLNDEKRRASTINLDFASLQATRVLTTVHIVREMLYGSPDD</sequence>